<comment type="pathway">
    <text evidence="1 8">Lipid metabolism; fatty acid biosynthesis.</text>
</comment>
<keyword evidence="7 8" id="KW-0092">Biotin</keyword>
<dbReference type="PROSITE" id="PS00188">
    <property type="entry name" value="BIOTIN"/>
    <property type="match status" value="1"/>
</dbReference>
<evidence type="ECO:0000256" key="4">
    <source>
        <dbReference type="ARBA" id="ARBA00022832"/>
    </source>
</evidence>
<dbReference type="PRINTS" id="PR01071">
    <property type="entry name" value="ACOABIOTINCC"/>
</dbReference>
<keyword evidence="6 8" id="KW-0275">Fatty acid biosynthesis</keyword>
<sequence>MNLENIKELVEIFENSSLSDLTLEEGDRKITLGRKLTAEPLVVTSPVAATPTQTSIDNEDSDEDFITSPIVGTFYSAAGPDVPAFARVGDKLKAGQTICIVEAMKLMNELTVDFDCQVEAILVSNEQKVEYGQALFRIKKL</sequence>
<gene>
    <name evidence="10" type="primary">accB</name>
    <name evidence="10" type="ORF">ACFORF_02585</name>
</gene>
<dbReference type="GO" id="GO:0003989">
    <property type="term" value="F:acetyl-CoA carboxylase activity"/>
    <property type="evidence" value="ECO:0007669"/>
    <property type="project" value="UniProtKB-EC"/>
</dbReference>
<evidence type="ECO:0000256" key="3">
    <source>
        <dbReference type="ARBA" id="ARBA00022516"/>
    </source>
</evidence>
<evidence type="ECO:0000256" key="7">
    <source>
        <dbReference type="ARBA" id="ARBA00023267"/>
    </source>
</evidence>
<name>A0ABV8CTU1_9STRE</name>
<evidence type="ECO:0000313" key="10">
    <source>
        <dbReference type="EMBL" id="MFC3927521.1"/>
    </source>
</evidence>
<dbReference type="Proteomes" id="UP001595807">
    <property type="component" value="Unassembled WGS sequence"/>
</dbReference>
<dbReference type="EMBL" id="JBHRZV010000015">
    <property type="protein sequence ID" value="MFC3927521.1"/>
    <property type="molecule type" value="Genomic_DNA"/>
</dbReference>
<dbReference type="Gene3D" id="2.40.50.100">
    <property type="match status" value="1"/>
</dbReference>
<protein>
    <recommendedName>
        <fullName evidence="2 8">Biotin carboxyl carrier protein of acetyl-CoA carboxylase</fullName>
    </recommendedName>
</protein>
<dbReference type="SUPFAM" id="SSF51230">
    <property type="entry name" value="Single hybrid motif"/>
    <property type="match status" value="1"/>
</dbReference>
<organism evidence="10 11">
    <name type="scientific">Streptococcus caprae</name>
    <dbReference type="NCBI Taxonomy" id="1640501"/>
    <lineage>
        <taxon>Bacteria</taxon>
        <taxon>Bacillati</taxon>
        <taxon>Bacillota</taxon>
        <taxon>Bacilli</taxon>
        <taxon>Lactobacillales</taxon>
        <taxon>Streptococcaceae</taxon>
        <taxon>Streptococcus</taxon>
    </lineage>
</organism>
<keyword evidence="4 8" id="KW-0276">Fatty acid metabolism</keyword>
<keyword evidence="11" id="KW-1185">Reference proteome</keyword>
<dbReference type="NCBIfam" id="TIGR00531">
    <property type="entry name" value="BCCP"/>
    <property type="match status" value="1"/>
</dbReference>
<dbReference type="InterPro" id="IPR050709">
    <property type="entry name" value="Biotin_Carboxyl_Carrier/Decarb"/>
</dbReference>
<dbReference type="InterPro" id="IPR001249">
    <property type="entry name" value="AcCoA_biotinCC"/>
</dbReference>
<dbReference type="PANTHER" id="PTHR45266:SF3">
    <property type="entry name" value="OXALOACETATE DECARBOXYLASE ALPHA CHAIN"/>
    <property type="match status" value="1"/>
</dbReference>
<accession>A0ABV8CTU1</accession>
<keyword evidence="10" id="KW-0436">Ligase</keyword>
<keyword evidence="3 8" id="KW-0444">Lipid biosynthesis</keyword>
<evidence type="ECO:0000259" key="9">
    <source>
        <dbReference type="PROSITE" id="PS50968"/>
    </source>
</evidence>
<dbReference type="Pfam" id="PF00364">
    <property type="entry name" value="Biotin_lipoyl"/>
    <property type="match status" value="1"/>
</dbReference>
<comment type="caution">
    <text evidence="10">The sequence shown here is derived from an EMBL/GenBank/DDBJ whole genome shotgun (WGS) entry which is preliminary data.</text>
</comment>
<dbReference type="CDD" id="cd06850">
    <property type="entry name" value="biotinyl_domain"/>
    <property type="match status" value="1"/>
</dbReference>
<evidence type="ECO:0000256" key="1">
    <source>
        <dbReference type="ARBA" id="ARBA00005194"/>
    </source>
</evidence>
<evidence type="ECO:0000256" key="2">
    <source>
        <dbReference type="ARBA" id="ARBA00017562"/>
    </source>
</evidence>
<reference evidence="11" key="1">
    <citation type="journal article" date="2019" name="Int. J. Syst. Evol. Microbiol.">
        <title>The Global Catalogue of Microorganisms (GCM) 10K type strain sequencing project: providing services to taxonomists for standard genome sequencing and annotation.</title>
        <authorList>
            <consortium name="The Broad Institute Genomics Platform"/>
            <consortium name="The Broad Institute Genome Sequencing Center for Infectious Disease"/>
            <person name="Wu L."/>
            <person name="Ma J."/>
        </authorList>
    </citation>
    <scope>NUCLEOTIDE SEQUENCE [LARGE SCALE GENOMIC DNA]</scope>
    <source>
        <strain evidence="11">CCUG 67170</strain>
    </source>
</reference>
<proteinExistence type="predicted"/>
<evidence type="ECO:0000256" key="6">
    <source>
        <dbReference type="ARBA" id="ARBA00023160"/>
    </source>
</evidence>
<comment type="function">
    <text evidence="8">This protein is a component of the acetyl coenzyme A carboxylase complex; first, biotin carboxylase catalyzes the carboxylation of the carrier protein and then the transcarboxylase transfers the carboxyl group to form malonyl-CoA.</text>
</comment>
<keyword evidence="5 8" id="KW-0443">Lipid metabolism</keyword>
<dbReference type="PROSITE" id="PS50968">
    <property type="entry name" value="BIOTINYL_LIPOYL"/>
    <property type="match status" value="1"/>
</dbReference>
<dbReference type="InterPro" id="IPR001882">
    <property type="entry name" value="Biotin_BS"/>
</dbReference>
<evidence type="ECO:0000256" key="5">
    <source>
        <dbReference type="ARBA" id="ARBA00023098"/>
    </source>
</evidence>
<evidence type="ECO:0000256" key="8">
    <source>
        <dbReference type="RuleBase" id="RU364072"/>
    </source>
</evidence>
<evidence type="ECO:0000313" key="11">
    <source>
        <dbReference type="Proteomes" id="UP001595807"/>
    </source>
</evidence>
<dbReference type="InterPro" id="IPR000089">
    <property type="entry name" value="Biotin_lipoyl"/>
</dbReference>
<dbReference type="RefSeq" id="WP_380425189.1">
    <property type="nucleotide sequence ID" value="NZ_JBHRZV010000015.1"/>
</dbReference>
<feature type="domain" description="Lipoyl-binding" evidence="9">
    <location>
        <begin position="63"/>
        <end position="139"/>
    </location>
</feature>
<dbReference type="PANTHER" id="PTHR45266">
    <property type="entry name" value="OXALOACETATE DECARBOXYLASE ALPHA CHAIN"/>
    <property type="match status" value="1"/>
</dbReference>
<dbReference type="InterPro" id="IPR011053">
    <property type="entry name" value="Single_hybrid_motif"/>
</dbReference>